<dbReference type="Proteomes" id="UP000504638">
    <property type="component" value="Unplaced"/>
</dbReference>
<dbReference type="SUPFAM" id="SSF52540">
    <property type="entry name" value="P-loop containing nucleoside triphosphate hydrolases"/>
    <property type="match status" value="1"/>
</dbReference>
<reference evidence="3" key="2">
    <citation type="submission" date="2020-04" db="EMBL/GenBank/DDBJ databases">
        <authorList>
            <consortium name="NCBI Genome Project"/>
        </authorList>
    </citation>
    <scope>NUCLEOTIDE SEQUENCE</scope>
    <source>
        <strain evidence="3">CBS 781.70</strain>
    </source>
</reference>
<sequence length="209" mass="22442">MQVAADALLVECVVTKTDNLPLAMLFAGAPGSGKSELAIKFGPLYGMSTMRISCAETTATTETLFESGPVIGSSLLALNDFLSENQGQRSIVVLERIENASKGFQAVILAILSSGEAIPRPPIRYLCALRPRRAFLAHLVIVPFFCLIPPQQEQIVVLELNKLAKRAAMKASQKPPTFGNVQLKILDPKAVIAYILDAGYTEEGGARSI</sequence>
<protein>
    <recommendedName>
        <fullName evidence="4">P-loop containing nucleoside triphosphate hydrolase protein</fullName>
    </recommendedName>
</protein>
<gene>
    <name evidence="1 3" type="ORF">P152DRAFT_480448</name>
</gene>
<reference evidence="3" key="3">
    <citation type="submission" date="2025-04" db="UniProtKB">
        <authorList>
            <consortium name="RefSeq"/>
        </authorList>
    </citation>
    <scope>IDENTIFICATION</scope>
    <source>
        <strain evidence="3">CBS 781.70</strain>
    </source>
</reference>
<evidence type="ECO:0000313" key="1">
    <source>
        <dbReference type="EMBL" id="KAF1814236.1"/>
    </source>
</evidence>
<dbReference type="AlphaFoldDB" id="A0A6G1G8I4"/>
<reference evidence="1 3" key="1">
    <citation type="submission" date="2020-01" db="EMBL/GenBank/DDBJ databases">
        <authorList>
            <consortium name="DOE Joint Genome Institute"/>
            <person name="Haridas S."/>
            <person name="Albert R."/>
            <person name="Binder M."/>
            <person name="Bloem J."/>
            <person name="Labutti K."/>
            <person name="Salamov A."/>
            <person name="Andreopoulos B."/>
            <person name="Baker S.E."/>
            <person name="Barry K."/>
            <person name="Bills G."/>
            <person name="Bluhm B.H."/>
            <person name="Cannon C."/>
            <person name="Castanera R."/>
            <person name="Culley D.E."/>
            <person name="Daum C."/>
            <person name="Ezra D."/>
            <person name="Gonzalez J.B."/>
            <person name="Henrissat B."/>
            <person name="Kuo A."/>
            <person name="Liang C."/>
            <person name="Lipzen A."/>
            <person name="Lutzoni F."/>
            <person name="Magnuson J."/>
            <person name="Mondo S."/>
            <person name="Nolan M."/>
            <person name="Ohm R."/>
            <person name="Pangilinan J."/>
            <person name="Park H.-J."/>
            <person name="Ramirez L."/>
            <person name="Alfaro M."/>
            <person name="Sun H."/>
            <person name="Tritt A."/>
            <person name="Yoshinaga Y."/>
            <person name="Zwiers L.-H."/>
            <person name="Turgeon B.G."/>
            <person name="Goodwin S.B."/>
            <person name="Spatafora J.W."/>
            <person name="Crous P.W."/>
            <person name="Grigoriev I.V."/>
        </authorList>
    </citation>
    <scope>NUCLEOTIDE SEQUENCE</scope>
    <source>
        <strain evidence="1 3">CBS 781.70</strain>
    </source>
</reference>
<dbReference type="RefSeq" id="XP_033535867.1">
    <property type="nucleotide sequence ID" value="XM_033681768.1"/>
</dbReference>
<dbReference type="Gene3D" id="3.40.50.300">
    <property type="entry name" value="P-loop containing nucleotide triphosphate hydrolases"/>
    <property type="match status" value="1"/>
</dbReference>
<evidence type="ECO:0000313" key="2">
    <source>
        <dbReference type="Proteomes" id="UP000504638"/>
    </source>
</evidence>
<proteinExistence type="predicted"/>
<evidence type="ECO:0000313" key="3">
    <source>
        <dbReference type="RefSeq" id="XP_033535867.1"/>
    </source>
</evidence>
<keyword evidence="2" id="KW-1185">Reference proteome</keyword>
<dbReference type="OrthoDB" id="47330at2759"/>
<organism evidence="1">
    <name type="scientific">Eremomyces bilateralis CBS 781.70</name>
    <dbReference type="NCBI Taxonomy" id="1392243"/>
    <lineage>
        <taxon>Eukaryota</taxon>
        <taxon>Fungi</taxon>
        <taxon>Dikarya</taxon>
        <taxon>Ascomycota</taxon>
        <taxon>Pezizomycotina</taxon>
        <taxon>Dothideomycetes</taxon>
        <taxon>Dothideomycetes incertae sedis</taxon>
        <taxon>Eremomycetales</taxon>
        <taxon>Eremomycetaceae</taxon>
        <taxon>Eremomyces</taxon>
    </lineage>
</organism>
<dbReference type="GeneID" id="54422338"/>
<name>A0A6G1G8I4_9PEZI</name>
<evidence type="ECO:0008006" key="4">
    <source>
        <dbReference type="Google" id="ProtNLM"/>
    </source>
</evidence>
<dbReference type="InterPro" id="IPR027417">
    <property type="entry name" value="P-loop_NTPase"/>
</dbReference>
<accession>A0A6G1G8I4</accession>
<dbReference type="EMBL" id="ML975153">
    <property type="protein sequence ID" value="KAF1814236.1"/>
    <property type="molecule type" value="Genomic_DNA"/>
</dbReference>